<dbReference type="InterPro" id="IPR018062">
    <property type="entry name" value="HTH_AraC-typ_CS"/>
</dbReference>
<dbReference type="Pfam" id="PF12833">
    <property type="entry name" value="HTH_18"/>
    <property type="match status" value="1"/>
</dbReference>
<dbReference type="PANTHER" id="PTHR43280:SF28">
    <property type="entry name" value="HTH-TYPE TRANSCRIPTIONAL ACTIVATOR RHAS"/>
    <property type="match status" value="1"/>
</dbReference>
<dbReference type="InterPro" id="IPR011051">
    <property type="entry name" value="RmlC_Cupin_sf"/>
</dbReference>
<dbReference type="PROSITE" id="PS00041">
    <property type="entry name" value="HTH_ARAC_FAMILY_1"/>
    <property type="match status" value="1"/>
</dbReference>
<keyword evidence="3" id="KW-0804">Transcription</keyword>
<dbReference type="InterPro" id="IPR018060">
    <property type="entry name" value="HTH_AraC"/>
</dbReference>
<dbReference type="RefSeq" id="WP_249328757.1">
    <property type="nucleotide sequence ID" value="NZ_CP060635.1"/>
</dbReference>
<dbReference type="InterPro" id="IPR014710">
    <property type="entry name" value="RmlC-like_jellyroll"/>
</dbReference>
<dbReference type="Gene3D" id="2.60.120.10">
    <property type="entry name" value="Jelly Rolls"/>
    <property type="match status" value="1"/>
</dbReference>
<dbReference type="EMBL" id="CP060635">
    <property type="protein sequence ID" value="QNM08448.1"/>
    <property type="molecule type" value="Genomic_DNA"/>
</dbReference>
<organism evidence="5 6">
    <name type="scientific">Wansuia hejianensis</name>
    <dbReference type="NCBI Taxonomy" id="2763667"/>
    <lineage>
        <taxon>Bacteria</taxon>
        <taxon>Bacillati</taxon>
        <taxon>Bacillota</taxon>
        <taxon>Clostridia</taxon>
        <taxon>Lachnospirales</taxon>
        <taxon>Lachnospiraceae</taxon>
        <taxon>Wansuia</taxon>
    </lineage>
</organism>
<dbReference type="Proteomes" id="UP000515860">
    <property type="component" value="Chromosome"/>
</dbReference>
<dbReference type="SMART" id="SM00342">
    <property type="entry name" value="HTH_ARAC"/>
    <property type="match status" value="1"/>
</dbReference>
<gene>
    <name evidence="5" type="ORF">H9Q79_16535</name>
</gene>
<evidence type="ECO:0000256" key="3">
    <source>
        <dbReference type="ARBA" id="ARBA00023163"/>
    </source>
</evidence>
<dbReference type="InterPro" id="IPR003313">
    <property type="entry name" value="AraC-bd"/>
</dbReference>
<keyword evidence="2" id="KW-0238">DNA-binding</keyword>
<dbReference type="PANTHER" id="PTHR43280">
    <property type="entry name" value="ARAC-FAMILY TRANSCRIPTIONAL REGULATOR"/>
    <property type="match status" value="1"/>
</dbReference>
<protein>
    <submittedName>
        <fullName evidence="5">AraC family transcriptional regulator</fullName>
    </submittedName>
</protein>
<feature type="domain" description="HTH araC/xylS-type" evidence="4">
    <location>
        <begin position="205"/>
        <end position="284"/>
    </location>
</feature>
<accession>A0A7G9GCB6</accession>
<dbReference type="GO" id="GO:0003700">
    <property type="term" value="F:DNA-binding transcription factor activity"/>
    <property type="evidence" value="ECO:0007669"/>
    <property type="project" value="InterPro"/>
</dbReference>
<keyword evidence="1" id="KW-0805">Transcription regulation</keyword>
<evidence type="ECO:0000256" key="1">
    <source>
        <dbReference type="ARBA" id="ARBA00023015"/>
    </source>
</evidence>
<dbReference type="Pfam" id="PF02311">
    <property type="entry name" value="AraC_binding"/>
    <property type="match status" value="1"/>
</dbReference>
<sequence>MDHVYMLDFRIEEIPCQLITISPDYRAQIEAPYYRHQHQYFELHYVYEGECELDIGDRIHEMHKDEICLIAPGIYHSVKSQPDTAGRLCIGFEVPRPSLEYKNREAVMLLETLNSLDVFRGEAGDTSQILRRIQEASGKSIHKLVVREELRALSEILVLELSQKINRKLLTDPSGDPELERICRNYKIGEFFNNSFYLRDGDEILAAELGVSRRQLNRILNEQYGMNYREKMNEVRLEISTDLLKSTQKSIGEISELMGYSCTANFCSFVKKMAGKTPLEIRKESKRQTVKESNTYRSV</sequence>
<dbReference type="GO" id="GO:0043565">
    <property type="term" value="F:sequence-specific DNA binding"/>
    <property type="evidence" value="ECO:0007669"/>
    <property type="project" value="InterPro"/>
</dbReference>
<evidence type="ECO:0000313" key="6">
    <source>
        <dbReference type="Proteomes" id="UP000515860"/>
    </source>
</evidence>
<name>A0A7G9GCB6_9FIRM</name>
<keyword evidence="6" id="KW-1185">Reference proteome</keyword>
<dbReference type="SUPFAM" id="SSF51182">
    <property type="entry name" value="RmlC-like cupins"/>
    <property type="match status" value="1"/>
</dbReference>
<reference evidence="5 6" key="1">
    <citation type="submission" date="2020-08" db="EMBL/GenBank/DDBJ databases">
        <authorList>
            <person name="Liu C."/>
            <person name="Sun Q."/>
        </authorList>
    </citation>
    <scope>NUCLEOTIDE SEQUENCE [LARGE SCALE GENOMIC DNA]</scope>
    <source>
        <strain evidence="5 6">NSJ-29</strain>
    </source>
</reference>
<dbReference type="KEGG" id="whj:H9Q79_16535"/>
<evidence type="ECO:0000256" key="2">
    <source>
        <dbReference type="ARBA" id="ARBA00023125"/>
    </source>
</evidence>
<evidence type="ECO:0000313" key="5">
    <source>
        <dbReference type="EMBL" id="QNM08448.1"/>
    </source>
</evidence>
<dbReference type="SUPFAM" id="SSF46689">
    <property type="entry name" value="Homeodomain-like"/>
    <property type="match status" value="1"/>
</dbReference>
<dbReference type="PROSITE" id="PS01124">
    <property type="entry name" value="HTH_ARAC_FAMILY_2"/>
    <property type="match status" value="1"/>
</dbReference>
<proteinExistence type="predicted"/>
<dbReference type="AlphaFoldDB" id="A0A7G9GCB6"/>
<evidence type="ECO:0000259" key="4">
    <source>
        <dbReference type="PROSITE" id="PS01124"/>
    </source>
</evidence>
<dbReference type="Gene3D" id="1.10.10.60">
    <property type="entry name" value="Homeodomain-like"/>
    <property type="match status" value="1"/>
</dbReference>
<dbReference type="InterPro" id="IPR009057">
    <property type="entry name" value="Homeodomain-like_sf"/>
</dbReference>